<reference evidence="8 9" key="1">
    <citation type="submission" date="2010-12" db="EMBL/GenBank/DDBJ databases">
        <authorList>
            <person name="Muzny D."/>
            <person name="Qin X."/>
            <person name="Buhay C."/>
            <person name="Dugan-Rocha S."/>
            <person name="Ding Y."/>
            <person name="Chen G."/>
            <person name="Hawes A."/>
            <person name="Holder M."/>
            <person name="Jhangiani S."/>
            <person name="Johnson A."/>
            <person name="Khan Z."/>
            <person name="Li Z."/>
            <person name="Liu W."/>
            <person name="Liu X."/>
            <person name="Perez L."/>
            <person name="Shen H."/>
            <person name="Wang Q."/>
            <person name="Watt J."/>
            <person name="Xi L."/>
            <person name="Xin Y."/>
            <person name="Zhou J."/>
            <person name="Deng J."/>
            <person name="Jiang H."/>
            <person name="Liu Y."/>
            <person name="Qu J."/>
            <person name="Song X.-Z."/>
            <person name="Zhang L."/>
            <person name="Villasana D."/>
            <person name="Johnson A."/>
            <person name="Liu J."/>
            <person name="Liyanage D."/>
            <person name="Lorensuhewa L."/>
            <person name="Robinson T."/>
            <person name="Song A."/>
            <person name="Song B.-B."/>
            <person name="Dinh H."/>
            <person name="Thornton R."/>
            <person name="Coyle M."/>
            <person name="Francisco L."/>
            <person name="Jackson L."/>
            <person name="Javaid M."/>
            <person name="Korchina V."/>
            <person name="Kovar C."/>
            <person name="Mata R."/>
            <person name="Mathew T."/>
            <person name="Ngo R."/>
            <person name="Nguyen L."/>
            <person name="Nguyen N."/>
            <person name="Okwuonu G."/>
            <person name="Ongeri F."/>
            <person name="Pham C."/>
            <person name="Simmons D."/>
            <person name="Wilczek-Boney K."/>
            <person name="Hale W."/>
            <person name="Jakkamsetti A."/>
            <person name="Pham P."/>
            <person name="Ruth R."/>
            <person name="San Lucas F."/>
            <person name="Warren J."/>
            <person name="Zhang J."/>
            <person name="Zhao Z."/>
            <person name="Zhou C."/>
            <person name="Zhu D."/>
            <person name="Lee S."/>
            <person name="Bess C."/>
            <person name="Blankenburg K."/>
            <person name="Forbes L."/>
            <person name="Fu Q."/>
            <person name="Gubbala S."/>
            <person name="Hirani K."/>
            <person name="Jayaseelan J.C."/>
            <person name="Lara F."/>
            <person name="Munidasa M."/>
            <person name="Palculict T."/>
            <person name="Patil S."/>
            <person name="Pu L.-L."/>
            <person name="Saada N."/>
            <person name="Tang L."/>
            <person name="Weissenberger G."/>
            <person name="Zhu Y."/>
            <person name="Hemphill L."/>
            <person name="Shang Y."/>
            <person name="Youmans B."/>
            <person name="Ayvaz T."/>
            <person name="Ross M."/>
            <person name="Santibanez J."/>
            <person name="Aqrawi P."/>
            <person name="Gross S."/>
            <person name="Joshi V."/>
            <person name="Fowler G."/>
            <person name="Nazareth L."/>
            <person name="Reid J."/>
            <person name="Worley K."/>
            <person name="Petrosino J."/>
            <person name="Highlander S."/>
            <person name="Gibbs R."/>
        </authorList>
    </citation>
    <scope>NUCLEOTIDE SEQUENCE [LARGE SCALE GENOMIC DNA]</scope>
    <source>
        <strain evidence="8 9">DSM 10105</strain>
    </source>
</reference>
<dbReference type="eggNOG" id="COG3973">
    <property type="taxonomic scope" value="Bacteria"/>
</dbReference>
<evidence type="ECO:0000256" key="4">
    <source>
        <dbReference type="ARBA" id="ARBA00022840"/>
    </source>
</evidence>
<dbReference type="GO" id="GO:0000725">
    <property type="term" value="P:recombinational repair"/>
    <property type="evidence" value="ECO:0007669"/>
    <property type="project" value="TreeGrafter"/>
</dbReference>
<evidence type="ECO:0000256" key="3">
    <source>
        <dbReference type="ARBA" id="ARBA00022806"/>
    </source>
</evidence>
<comment type="caution">
    <text evidence="8">The sequence shown here is derived from an EMBL/GenBank/DDBJ whole genome shotgun (WGS) entry which is preliminary data.</text>
</comment>
<keyword evidence="9" id="KW-1185">Reference proteome</keyword>
<proteinExistence type="predicted"/>
<evidence type="ECO:0000256" key="6">
    <source>
        <dbReference type="SAM" id="MobiDB-lite"/>
    </source>
</evidence>
<dbReference type="HOGENOM" id="CLU_010312_3_1_11"/>
<protein>
    <recommendedName>
        <fullName evidence="7">UvrD-like helicase ATP-binding domain-containing protein</fullName>
    </recommendedName>
</protein>
<feature type="region of interest" description="Disordered" evidence="6">
    <location>
        <begin position="50"/>
        <end position="69"/>
    </location>
</feature>
<dbReference type="AlphaFoldDB" id="E6JZG6"/>
<dbReference type="Gene3D" id="3.40.50.300">
    <property type="entry name" value="P-loop containing nucleotide triphosphate hydrolases"/>
    <property type="match status" value="3"/>
</dbReference>
<dbReference type="GO" id="GO:0005829">
    <property type="term" value="C:cytosol"/>
    <property type="evidence" value="ECO:0007669"/>
    <property type="project" value="TreeGrafter"/>
</dbReference>
<evidence type="ECO:0000259" key="7">
    <source>
        <dbReference type="PROSITE" id="PS51198"/>
    </source>
</evidence>
<dbReference type="InterPro" id="IPR000212">
    <property type="entry name" value="DNA_helicase_UvrD/REP"/>
</dbReference>
<evidence type="ECO:0000313" key="8">
    <source>
        <dbReference type="EMBL" id="EFT84012.1"/>
    </source>
</evidence>
<organism evidence="8 9">
    <name type="scientific">Parascardovia denticolens DSM 10105 = JCM 12538</name>
    <dbReference type="NCBI Taxonomy" id="864564"/>
    <lineage>
        <taxon>Bacteria</taxon>
        <taxon>Bacillati</taxon>
        <taxon>Actinomycetota</taxon>
        <taxon>Actinomycetes</taxon>
        <taxon>Bifidobacteriales</taxon>
        <taxon>Bifidobacteriaceae</taxon>
        <taxon>Parascardovia</taxon>
    </lineage>
</organism>
<name>E6JZG6_PARDN</name>
<keyword evidence="4 5" id="KW-0067">ATP-binding</keyword>
<evidence type="ECO:0000256" key="2">
    <source>
        <dbReference type="ARBA" id="ARBA00022801"/>
    </source>
</evidence>
<keyword evidence="2 5" id="KW-0378">Hydrolase</keyword>
<evidence type="ECO:0000256" key="1">
    <source>
        <dbReference type="ARBA" id="ARBA00022741"/>
    </source>
</evidence>
<feature type="region of interest" description="Disordered" evidence="6">
    <location>
        <begin position="1"/>
        <end position="24"/>
    </location>
</feature>
<dbReference type="EMBL" id="AEON01000001">
    <property type="protein sequence ID" value="EFT84012.1"/>
    <property type="molecule type" value="Genomic_DNA"/>
</dbReference>
<evidence type="ECO:0000313" key="9">
    <source>
        <dbReference type="Proteomes" id="UP000004946"/>
    </source>
</evidence>
<sequence>MEGTTAAKASENDEGITVSDYSDQIQQEQEVVDRAYQRLDDLRSQIKGRLDSVRARGGHGSPTQRSERDSFAVMYEDRLIQLRSVEDRLVFGRIDDVHGNQRHIGRIGLSDERHEPILTDWRADAARPFYEATPENHGDATMRRHITLNLRQVAALEDEVLDIHSQQVSQAHHQGTLTGEGALLASLSSRRTGKMTDIVATIQAEQDKIIRSDLNQAVVVQGGPGTGKTAVALHRAAYLLYTHRRTLERSGVLVVGPSPTFLHYIDQVLPSLGETGVVSRTIGDLIPGLVATAEDDPYTAAIKGSKRMVTMIRNAIAARVRIPSLLPTIPINGVKVPVRRSDLEQAQRNARSSRKPHNQARETFINSMLSLMVNLYRDQLDYIPEQEELDNARATLRLSSALKKTLNTAWLPMSASWMLADMFSKPHRMRQFAPWLKEEEIAQLTRSKDAPFTRSDVALLDEALNLLGPDPREQARQAGKDLDRKREEEYALQSMRIAGVDPSLVNAGDLLDSMSGGDDSSLASRAGNDREWTYGHIVVDEAQELTPMEWRMLIRRCPSRSFTIVGDVAQTSSLAGTRSWARTMNPLFGQGRWTVNELTIDYRNPAQVCDLSSRFASDEGLHVSTVSAARQVPDSVRRIASPRHGFLDAINDQAIEAIHDFVSQDGSGRLAIIVDPQIRDQVEKSLRLALRSSQALGQEEFIRLTSQPDWEAQVRVYGPQEVKGLEFDAVIVANPGLIMENAASRIVAASDLYVALTRPTQRLVIIQTKDDQESIDFAEAETEA</sequence>
<dbReference type="Pfam" id="PF00580">
    <property type="entry name" value="UvrD-helicase"/>
    <property type="match status" value="1"/>
</dbReference>
<feature type="binding site" evidence="5">
    <location>
        <begin position="222"/>
        <end position="229"/>
    </location>
    <ligand>
        <name>ATP</name>
        <dbReference type="ChEBI" id="CHEBI:30616"/>
    </ligand>
</feature>
<dbReference type="InterPro" id="IPR027417">
    <property type="entry name" value="P-loop_NTPase"/>
</dbReference>
<keyword evidence="3 5" id="KW-0347">Helicase</keyword>
<dbReference type="PROSITE" id="PS51198">
    <property type="entry name" value="UVRD_HELICASE_ATP_BIND"/>
    <property type="match status" value="1"/>
</dbReference>
<dbReference type="Proteomes" id="UP000004946">
    <property type="component" value="Chromosome"/>
</dbReference>
<dbReference type="GO" id="GO:0016787">
    <property type="term" value="F:hydrolase activity"/>
    <property type="evidence" value="ECO:0007669"/>
    <property type="project" value="UniProtKB-UniRule"/>
</dbReference>
<dbReference type="GO" id="GO:0003677">
    <property type="term" value="F:DNA binding"/>
    <property type="evidence" value="ECO:0007669"/>
    <property type="project" value="InterPro"/>
</dbReference>
<feature type="domain" description="UvrD-like helicase ATP-binding" evidence="7">
    <location>
        <begin position="201"/>
        <end position="605"/>
    </location>
</feature>
<dbReference type="SUPFAM" id="SSF52540">
    <property type="entry name" value="P-loop containing nucleoside triphosphate hydrolases"/>
    <property type="match status" value="1"/>
</dbReference>
<dbReference type="KEGG" id="pdo:PSDT_0628"/>
<dbReference type="PANTHER" id="PTHR11070">
    <property type="entry name" value="UVRD / RECB / PCRA DNA HELICASE FAMILY MEMBER"/>
    <property type="match status" value="1"/>
</dbReference>
<dbReference type="InterPro" id="IPR014016">
    <property type="entry name" value="UvrD-like_ATP-bd"/>
</dbReference>
<evidence type="ECO:0000256" key="5">
    <source>
        <dbReference type="PROSITE-ProRule" id="PRU00560"/>
    </source>
</evidence>
<accession>E6JZG6</accession>
<gene>
    <name evidence="8" type="ORF">HMPREF0620_1017</name>
</gene>
<keyword evidence="1 5" id="KW-0547">Nucleotide-binding</keyword>
<dbReference type="PATRIC" id="fig|864564.6.peg.694"/>
<dbReference type="GO" id="GO:0005524">
    <property type="term" value="F:ATP binding"/>
    <property type="evidence" value="ECO:0007669"/>
    <property type="project" value="UniProtKB-UniRule"/>
</dbReference>
<dbReference type="PANTHER" id="PTHR11070:SF45">
    <property type="entry name" value="DNA 3'-5' HELICASE"/>
    <property type="match status" value="1"/>
</dbReference>
<dbReference type="GO" id="GO:0043138">
    <property type="term" value="F:3'-5' DNA helicase activity"/>
    <property type="evidence" value="ECO:0007669"/>
    <property type="project" value="TreeGrafter"/>
</dbReference>